<keyword evidence="1 4" id="KW-0378">Hydrolase</keyword>
<dbReference type="Pfam" id="PF02541">
    <property type="entry name" value="Ppx-GppA"/>
    <property type="match status" value="1"/>
</dbReference>
<reference evidence="4" key="1">
    <citation type="journal article" date="2010" name="Nature">
        <title>The dynamic genome of Hydra.</title>
        <authorList>
            <person name="Chapman J.A."/>
            <person name="Kirkness E.F."/>
            <person name="Simakov O."/>
            <person name="Hampson S.E."/>
            <person name="Mitros T."/>
            <person name="Weinmaier T."/>
            <person name="Rattei T."/>
            <person name="Balasubramanian P.G."/>
            <person name="Borman J."/>
            <person name="Busam D."/>
            <person name="Disbennett K."/>
            <person name="Pfannkoch C."/>
            <person name="Sumin N."/>
            <person name="Sutton G."/>
            <person name="Viswanathan L."/>
            <person name="Walenz B."/>
            <person name="Goodstein D.M."/>
            <person name="Hellsten U."/>
            <person name="Kawashima T."/>
            <person name="Prochnik S.E."/>
            <person name="Putnam N.H."/>
            <person name="Shu S."/>
            <person name="Blumberg B."/>
            <person name="Dana C.E."/>
            <person name="Gee L."/>
            <person name="Kibler D.F."/>
            <person name="Law L."/>
            <person name="Lindgens D."/>
            <person name="Martinez D.E."/>
            <person name="Peng J."/>
            <person name="Wigge P.A."/>
            <person name="Bertulat B."/>
            <person name="Guder C."/>
            <person name="Nakamura Y."/>
            <person name="Ozbek S."/>
            <person name="Watanabe H."/>
            <person name="Khalturin K."/>
            <person name="Hemmrich G."/>
            <person name="Franke A."/>
            <person name="Augustin R."/>
            <person name="Fraune S."/>
            <person name="Hayakawa E."/>
            <person name="Hayakawa S."/>
            <person name="Hirose M."/>
            <person name="Hwang J."/>
            <person name="Ikeo K."/>
            <person name="Nishimiya-Fujisawa C."/>
            <person name="Ogura A."/>
            <person name="Takahashi T."/>
            <person name="Steinmetz P.R."/>
            <person name="Zhang X."/>
            <person name="Aufschnaiter R."/>
            <person name="Eder M.K."/>
            <person name="Gorny A.K."/>
            <person name="Salvenmoser W."/>
            <person name="Heimberg A.M."/>
            <person name="Wheeler B.M."/>
            <person name="Peterson K.J."/>
            <person name="Boettger A."/>
            <person name="Tischler P."/>
            <person name="Wolf A."/>
            <person name="Gojobori T."/>
            <person name="Remington K.A."/>
            <person name="Strausberg R.L."/>
            <person name="Venter J."/>
            <person name="Technau U."/>
            <person name="Hobmayer B."/>
            <person name="Bosch T.C."/>
            <person name="Holstein T.W."/>
            <person name="Fujisawa T."/>
            <person name="Bode H.R."/>
            <person name="David C.N."/>
            <person name="Rokhsar D.S."/>
            <person name="Steele R.E."/>
        </authorList>
    </citation>
    <scope>NUCLEOTIDE SEQUENCE</scope>
</reference>
<sequence>MFSPDLFMNNGNRLAAVDLGSNSFRLEIGRVDHGEFQRTEYLKETVRQGGGLDEERNLTPAAMQAGWECLARFGERLAGFKPHEVKAVATQTLREARNRDVFLEKANAVLGFPIDVISGREEARLIYQGVAHMLPASDERRLVIDVGGRSTELILGQGLVPGTMESYRVGSIAWSKRYFPDGTFSRKAFEIAEVAAKAVLDEAFDAYHPDLWDTAYGSAGTVGAIGDVLVAAGWPEGVLTQEGLDWLLERLVSAQSADRLRIAGMREDRRAIIGGGLSVMRAIFSLLGISEMQQATGGLRHGLICDLTGGARDYGDLRAKSVQRLAAKFSIDTTHGARVGKVATQLLQQVLGTYEAAEPERLLRKLAWAAELHEIGSHISHSDYHKHGAYILDNADAAGFSLSEMHRLSLLVLGHRGKLRKLEPVLTQDDLVLQLICLRLAVILCHARRDPDLKGMTLAAGPAGSHEVHLNCRTAWATAYPQSAHLLREEELAWQKTPWTLHISGI</sequence>
<proteinExistence type="predicted"/>
<dbReference type="PIRSF" id="PIRSF001267">
    <property type="entry name" value="Pyrophosphatase_GppA_Ppx"/>
    <property type="match status" value="1"/>
</dbReference>
<dbReference type="Gene3D" id="1.10.3210.10">
    <property type="entry name" value="Hypothetical protein af1432"/>
    <property type="match status" value="1"/>
</dbReference>
<dbReference type="FunFam" id="3.30.420.40:FF:000023">
    <property type="entry name" value="Guanosine-5'-triphosphate,3'-diphosphate pyrophosphatase"/>
    <property type="match status" value="1"/>
</dbReference>
<dbReference type="InterPro" id="IPR050273">
    <property type="entry name" value="GppA/Ppx_hydrolase"/>
</dbReference>
<dbReference type="InterPro" id="IPR048950">
    <property type="entry name" value="Ppx_GppA_C"/>
</dbReference>
<evidence type="ECO:0000313" key="4">
    <source>
        <dbReference type="EMBL" id="CBA29089.1"/>
    </source>
</evidence>
<dbReference type="InterPro" id="IPR003695">
    <property type="entry name" value="Ppx_GppA_N"/>
</dbReference>
<dbReference type="SUPFAM" id="SSF109604">
    <property type="entry name" value="HD-domain/PDEase-like"/>
    <property type="match status" value="1"/>
</dbReference>
<accession>C9YA89</accession>
<dbReference type="InterPro" id="IPR043129">
    <property type="entry name" value="ATPase_NBD"/>
</dbReference>
<dbReference type="Gene3D" id="3.30.420.40">
    <property type="match status" value="1"/>
</dbReference>
<dbReference type="SUPFAM" id="SSF53067">
    <property type="entry name" value="Actin-like ATPase domain"/>
    <property type="match status" value="2"/>
</dbReference>
<dbReference type="EMBL" id="FN543104">
    <property type="protein sequence ID" value="CBA29089.1"/>
    <property type="molecule type" value="Genomic_DNA"/>
</dbReference>
<feature type="domain" description="Ppx/GppA phosphatase N-terminal" evidence="2">
    <location>
        <begin position="30"/>
        <end position="307"/>
    </location>
</feature>
<gene>
    <name evidence="4" type="ORF">Csp_A10400</name>
</gene>
<dbReference type="Gene3D" id="3.30.420.150">
    <property type="entry name" value="Exopolyphosphatase. Domain 2"/>
    <property type="match status" value="1"/>
</dbReference>
<dbReference type="Pfam" id="PF21447">
    <property type="entry name" value="Ppx-GppA_III"/>
    <property type="match status" value="1"/>
</dbReference>
<dbReference type="GO" id="GO:0006798">
    <property type="term" value="P:polyphosphate catabolic process"/>
    <property type="evidence" value="ECO:0007669"/>
    <property type="project" value="TreeGrafter"/>
</dbReference>
<evidence type="ECO:0000256" key="1">
    <source>
        <dbReference type="ARBA" id="ARBA00022801"/>
    </source>
</evidence>
<name>C9YA89_CURXX</name>
<organism evidence="4">
    <name type="scientific">Curvibacter symbiont subsp. Hydra magnipapillata</name>
    <dbReference type="NCBI Taxonomy" id="667019"/>
    <lineage>
        <taxon>Bacteria</taxon>
        <taxon>Pseudomonadati</taxon>
        <taxon>Pseudomonadota</taxon>
        <taxon>Betaproteobacteria</taxon>
        <taxon>Burkholderiales</taxon>
        <taxon>Comamonadaceae</taxon>
        <taxon>Curvibacter</taxon>
    </lineage>
</organism>
<evidence type="ECO:0000259" key="2">
    <source>
        <dbReference type="Pfam" id="PF02541"/>
    </source>
</evidence>
<feature type="domain" description="Ppx/GppA phosphatase C-terminal" evidence="3">
    <location>
        <begin position="318"/>
        <end position="483"/>
    </location>
</feature>
<dbReference type="AlphaFoldDB" id="C9YA89"/>
<dbReference type="PANTHER" id="PTHR30005:SF14">
    <property type="entry name" value="EXOPOLYPHOSPHATASE"/>
    <property type="match status" value="1"/>
</dbReference>
<dbReference type="GO" id="GO:0004309">
    <property type="term" value="F:exopolyphosphatase activity"/>
    <property type="evidence" value="ECO:0007669"/>
    <property type="project" value="TreeGrafter"/>
</dbReference>
<dbReference type="InterPro" id="IPR030673">
    <property type="entry name" value="PyroPPase_GppA_Ppx"/>
</dbReference>
<dbReference type="CDD" id="cd24053">
    <property type="entry name" value="ASKHA_NBD_EcPPX-GppA-like"/>
    <property type="match status" value="1"/>
</dbReference>
<dbReference type="PANTHER" id="PTHR30005">
    <property type="entry name" value="EXOPOLYPHOSPHATASE"/>
    <property type="match status" value="1"/>
</dbReference>
<protein>
    <submittedName>
        <fullName evidence="4">Uncharacterized protein</fullName>
    </submittedName>
</protein>
<evidence type="ECO:0000259" key="3">
    <source>
        <dbReference type="Pfam" id="PF21447"/>
    </source>
</evidence>